<dbReference type="RefSeq" id="WP_037288177.1">
    <property type="nucleotide sequence ID" value="NZ_JEOB01000003.1"/>
</dbReference>
<dbReference type="EMBL" id="JEOB01000003">
    <property type="protein sequence ID" value="EXM39144.1"/>
    <property type="molecule type" value="Genomic_DNA"/>
</dbReference>
<name>A0A011UEU0_RUMAL</name>
<reference evidence="3 4" key="1">
    <citation type="submission" date="2013-06" db="EMBL/GenBank/DDBJ databases">
        <title>Rumen cellulosomics: divergent fiber-degrading strategies revealed by comparative genome-wide analysis of six Ruminococcal strains.</title>
        <authorList>
            <person name="Dassa B."/>
            <person name="Borovok I."/>
            <person name="Lamed R."/>
            <person name="Flint H."/>
            <person name="Yeoman C.J."/>
            <person name="White B."/>
            <person name="Bayer E.A."/>
        </authorList>
    </citation>
    <scope>NUCLEOTIDE SEQUENCE [LARGE SCALE GENOMIC DNA]</scope>
    <source>
        <strain evidence="3 4">SY3</strain>
    </source>
</reference>
<gene>
    <name evidence="3" type="ORF">RASY3_11145</name>
</gene>
<keyword evidence="1" id="KW-0812">Transmembrane</keyword>
<dbReference type="Proteomes" id="UP000021369">
    <property type="component" value="Unassembled WGS sequence"/>
</dbReference>
<dbReference type="Pfam" id="PF13349">
    <property type="entry name" value="DUF4097"/>
    <property type="match status" value="1"/>
</dbReference>
<evidence type="ECO:0000259" key="2">
    <source>
        <dbReference type="Pfam" id="PF13349"/>
    </source>
</evidence>
<feature type="transmembrane region" description="Helical" evidence="1">
    <location>
        <begin position="20"/>
        <end position="40"/>
    </location>
</feature>
<dbReference type="AlphaFoldDB" id="A0A011UEU0"/>
<protein>
    <recommendedName>
        <fullName evidence="2">DUF4097 domain-containing protein</fullName>
    </recommendedName>
</protein>
<sequence length="263" mass="28168">MNNIDLEEKTYTTTRRVFPYFSVGLIVVGAVMLIGGAVFYKTSDAAKSYNGNIVSVSEDIDLGKTESVEIDVGAGKLEVRTSSDDSIHIEGDVPKNYVIKESGGILRVDLTKGWKFDLTNFFNFINGSQKVDAVLYLPAKEYKKLDLEVDAGELTVSDIKCKEASFDSGAGEITADGISCTGKVKIDIGAGDITLTDSIAGGLDVDIGAGDFNFDGEVNGDIDVDTGAGDCEIALTNKEEEYNKKYSIDTDTGVGDIKITFDN</sequence>
<feature type="domain" description="DUF4097" evidence="2">
    <location>
        <begin position="67"/>
        <end position="262"/>
    </location>
</feature>
<organism evidence="3 4">
    <name type="scientific">Ruminococcus albus SY3</name>
    <dbReference type="NCBI Taxonomy" id="1341156"/>
    <lineage>
        <taxon>Bacteria</taxon>
        <taxon>Bacillati</taxon>
        <taxon>Bacillota</taxon>
        <taxon>Clostridia</taxon>
        <taxon>Eubacteriales</taxon>
        <taxon>Oscillospiraceae</taxon>
        <taxon>Ruminococcus</taxon>
    </lineage>
</organism>
<dbReference type="PATRIC" id="fig|1341156.4.peg.2173"/>
<comment type="caution">
    <text evidence="3">The sequence shown here is derived from an EMBL/GenBank/DDBJ whole genome shotgun (WGS) entry which is preliminary data.</text>
</comment>
<evidence type="ECO:0000256" key="1">
    <source>
        <dbReference type="SAM" id="Phobius"/>
    </source>
</evidence>
<keyword evidence="4" id="KW-1185">Reference proteome</keyword>
<dbReference type="InterPro" id="IPR025164">
    <property type="entry name" value="Toastrack_DUF4097"/>
</dbReference>
<proteinExistence type="predicted"/>
<keyword evidence="1" id="KW-1133">Transmembrane helix</keyword>
<evidence type="ECO:0000313" key="4">
    <source>
        <dbReference type="Proteomes" id="UP000021369"/>
    </source>
</evidence>
<accession>A0A011UEU0</accession>
<evidence type="ECO:0000313" key="3">
    <source>
        <dbReference type="EMBL" id="EXM39144.1"/>
    </source>
</evidence>
<keyword evidence="1" id="KW-0472">Membrane</keyword>
<dbReference type="OrthoDB" id="1821068at2"/>